<evidence type="ECO:0000313" key="3">
    <source>
        <dbReference type="Proteomes" id="UP000316270"/>
    </source>
</evidence>
<dbReference type="STRING" id="50376.A0A517LJ56"/>
<accession>A0A517LJ56</accession>
<evidence type="ECO:0000313" key="2">
    <source>
        <dbReference type="EMBL" id="QDS75663.1"/>
    </source>
</evidence>
<dbReference type="OrthoDB" id="5383650at2759"/>
<protein>
    <submittedName>
        <fullName evidence="2">Uncharacterized protein</fullName>
    </submittedName>
</protein>
<evidence type="ECO:0000256" key="1">
    <source>
        <dbReference type="SAM" id="Coils"/>
    </source>
</evidence>
<reference evidence="2 3" key="1">
    <citation type="submission" date="2019-07" db="EMBL/GenBank/DDBJ databases">
        <title>Finished genome of Venturia effusa.</title>
        <authorList>
            <person name="Young C.A."/>
            <person name="Cox M.P."/>
            <person name="Ganley A.R.D."/>
            <person name="David W.J."/>
        </authorList>
    </citation>
    <scope>NUCLEOTIDE SEQUENCE [LARGE SCALE GENOMIC DNA]</scope>
    <source>
        <strain evidence="3">albino</strain>
    </source>
</reference>
<organism evidence="2 3">
    <name type="scientific">Venturia effusa</name>
    <dbReference type="NCBI Taxonomy" id="50376"/>
    <lineage>
        <taxon>Eukaryota</taxon>
        <taxon>Fungi</taxon>
        <taxon>Dikarya</taxon>
        <taxon>Ascomycota</taxon>
        <taxon>Pezizomycotina</taxon>
        <taxon>Dothideomycetes</taxon>
        <taxon>Pleosporomycetidae</taxon>
        <taxon>Venturiales</taxon>
        <taxon>Venturiaceae</taxon>
        <taxon>Venturia</taxon>
    </lineage>
</organism>
<dbReference type="EMBL" id="CP042197">
    <property type="protein sequence ID" value="QDS75663.1"/>
    <property type="molecule type" value="Genomic_DNA"/>
</dbReference>
<keyword evidence="1" id="KW-0175">Coiled coil</keyword>
<gene>
    <name evidence="2" type="ORF">FKW77_007207</name>
</gene>
<name>A0A517LJ56_9PEZI</name>
<dbReference type="Proteomes" id="UP000316270">
    <property type="component" value="Chromosome 13"/>
</dbReference>
<sequence>MGLWGSFRDYFEAADAVKSLHKQNDDLRQQLSAAQTLIESQNRTITSQEQHLRRTEQTHAEAEVLHKNQLSQITEHYSILTSELESKHETDSNLKDIAFQEMMERKHLEFQALEIKQQREISKKDTNHAKILKNVNEDHRKYTKRLVGQLLVNQDDDQGWPDERFVTTFQQVERHIENITSRFQLLGVENQMVGSQVDPSGFTTRARRGSLVFLLRSRIWEILREELFEEPFGFGAFAKGSVVRADLMSVYKAWEVMYVKRVASGNDGRDIAPFSIFDRNKLANRWRAATFSCLNEALQITKWDNRTSKTMANVNQAVARILSLLTEVGLLSGTEVSEDMKVSVAKMANLVRELSFQFGIHPAQISLFMAGHGEEVQIGDEFHDCQNKDLERGRSVRVDLVTTPGIQRIGDGTKNVDVKRIIAPCQIYPDLFAVRR</sequence>
<dbReference type="AlphaFoldDB" id="A0A517LJ56"/>
<proteinExistence type="predicted"/>
<feature type="coiled-coil region" evidence="1">
    <location>
        <begin position="17"/>
        <end position="58"/>
    </location>
</feature>
<keyword evidence="3" id="KW-1185">Reference proteome</keyword>